<keyword evidence="3 9" id="KW-0547">Nucleotide-binding</keyword>
<evidence type="ECO:0000256" key="8">
    <source>
        <dbReference type="ARBA" id="ARBA00048116"/>
    </source>
</evidence>
<dbReference type="FunFam" id="3.40.50.300:FF:000315">
    <property type="entry name" value="Adenylate kinase 1"/>
    <property type="match status" value="1"/>
</dbReference>
<feature type="binding site" evidence="9">
    <location>
        <position position="198"/>
    </location>
    <ligand>
        <name>a ribonucleoside 5'-phosphate</name>
        <dbReference type="ChEBI" id="CHEBI:58043"/>
    </ligand>
</feature>
<dbReference type="GO" id="GO:0006221">
    <property type="term" value="P:pyrimidine nucleotide biosynthetic process"/>
    <property type="evidence" value="ECO:0007669"/>
    <property type="project" value="UniProtKB-UniRule"/>
</dbReference>
<feature type="region of interest" description="NMPbind" evidence="9">
    <location>
        <begin position="192"/>
        <end position="222"/>
    </location>
</feature>
<keyword evidence="4 9" id="KW-0418">Kinase</keyword>
<dbReference type="SUPFAM" id="SSF52540">
    <property type="entry name" value="P-loop containing nucleoside triphosphate hydrolases"/>
    <property type="match status" value="1"/>
</dbReference>
<dbReference type="EC" id="2.7.4.14" evidence="9"/>
<evidence type="ECO:0000256" key="6">
    <source>
        <dbReference type="ARBA" id="ARBA00022975"/>
    </source>
</evidence>
<comment type="catalytic activity">
    <reaction evidence="8 9">
        <text>UMP + ATP = UDP + ADP</text>
        <dbReference type="Rhea" id="RHEA:24400"/>
        <dbReference type="ChEBI" id="CHEBI:30616"/>
        <dbReference type="ChEBI" id="CHEBI:57865"/>
        <dbReference type="ChEBI" id="CHEBI:58223"/>
        <dbReference type="ChEBI" id="CHEBI:456216"/>
        <dbReference type="EC" id="2.7.4.14"/>
    </reaction>
</comment>
<evidence type="ECO:0000256" key="1">
    <source>
        <dbReference type="ARBA" id="ARBA00022490"/>
    </source>
</evidence>
<evidence type="ECO:0000256" key="4">
    <source>
        <dbReference type="ARBA" id="ARBA00022777"/>
    </source>
</evidence>
<evidence type="ECO:0000256" key="5">
    <source>
        <dbReference type="ARBA" id="ARBA00022840"/>
    </source>
</evidence>
<keyword evidence="1 9" id="KW-0963">Cytoplasm</keyword>
<dbReference type="Pfam" id="PF00406">
    <property type="entry name" value="ADK"/>
    <property type="match status" value="2"/>
</dbReference>
<dbReference type="PROSITE" id="PS00113">
    <property type="entry name" value="ADENYLATE_KINASE"/>
    <property type="match status" value="1"/>
</dbReference>
<comment type="cofactor">
    <cofactor evidence="9">
        <name>Mg(2+)</name>
        <dbReference type="ChEBI" id="CHEBI:18420"/>
    </cofactor>
    <text evidence="9">Binds 1 Mg(2+) ion per monomer.</text>
</comment>
<feature type="region of interest" description="Disordered" evidence="10">
    <location>
        <begin position="70"/>
        <end position="93"/>
    </location>
</feature>
<dbReference type="GO" id="GO:0005737">
    <property type="term" value="C:cytoplasm"/>
    <property type="evidence" value="ECO:0007669"/>
    <property type="project" value="UniProtKB-SubCell"/>
</dbReference>
<feature type="binding site" evidence="9">
    <location>
        <position position="277"/>
    </location>
    <ligand>
        <name>a ribonucleoside 5'-phosphate</name>
        <dbReference type="ChEBI" id="CHEBI:58043"/>
    </ligand>
</feature>
<feature type="binding site" evidence="9">
    <location>
        <position position="353"/>
    </location>
    <ligand>
        <name>ATP</name>
        <dbReference type="ChEBI" id="CHEBI:30616"/>
    </ligand>
</feature>
<comment type="subunit">
    <text evidence="9">Monomer.</text>
</comment>
<dbReference type="InterPro" id="IPR000850">
    <property type="entry name" value="Adenylat/UMP-CMP_kin"/>
</dbReference>
<reference evidence="11" key="1">
    <citation type="submission" date="2018-08" db="EMBL/GenBank/DDBJ databases">
        <authorList>
            <person name="Guldener U."/>
        </authorList>
    </citation>
    <scope>NUCLEOTIDE SEQUENCE</scope>
    <source>
        <strain evidence="11">UB2</strain>
    </source>
</reference>
<dbReference type="GO" id="GO:0019205">
    <property type="term" value="F:nucleobase-containing compound kinase activity"/>
    <property type="evidence" value="ECO:0007669"/>
    <property type="project" value="InterPro"/>
</dbReference>
<name>A0A8H8QU46_9BASI</name>
<dbReference type="InterPro" id="IPR006266">
    <property type="entry name" value="UMP_CMP_kinase"/>
</dbReference>
<feature type="region of interest" description="LID" evidence="9">
    <location>
        <begin position="307"/>
        <end position="317"/>
    </location>
</feature>
<gene>
    <name evidence="11" type="ORF">UBRO2_05438</name>
</gene>
<dbReference type="InterPro" id="IPR027417">
    <property type="entry name" value="P-loop_NTPase"/>
</dbReference>
<dbReference type="Proteomes" id="UP000658997">
    <property type="component" value="Unassembled WGS sequence"/>
</dbReference>
<proteinExistence type="inferred from homology"/>
<keyword evidence="2 9" id="KW-0808">Transferase</keyword>
<comment type="domain">
    <text evidence="9">Consists of three domains, a large central CORE domain and two small peripheral domains, NMPbind and LID, which undergo movements during catalysis. The LID domain closes over the site of phosphoryl transfer upon ATP binding. Assembling and dissambling the active center during each catalytic cycle provides an effective means to prevent ATP hydrolysis.</text>
</comment>
<dbReference type="GO" id="GO:0016776">
    <property type="term" value="F:phosphotransferase activity, phosphate group as acceptor"/>
    <property type="evidence" value="ECO:0007669"/>
    <property type="project" value="InterPro"/>
</dbReference>
<keyword evidence="12" id="KW-1185">Reference proteome</keyword>
<feature type="binding site" evidence="9">
    <location>
        <begin position="172"/>
        <end position="177"/>
    </location>
    <ligand>
        <name>ATP</name>
        <dbReference type="ChEBI" id="CHEBI:30616"/>
    </ligand>
</feature>
<evidence type="ECO:0000256" key="3">
    <source>
        <dbReference type="ARBA" id="ARBA00022741"/>
    </source>
</evidence>
<dbReference type="AlphaFoldDB" id="A0A8H8QU46"/>
<evidence type="ECO:0000313" key="12">
    <source>
        <dbReference type="Proteomes" id="UP000658997"/>
    </source>
</evidence>
<feature type="binding site" evidence="9">
    <location>
        <begin position="270"/>
        <end position="273"/>
    </location>
    <ligand>
        <name>a ribonucleoside 5'-phosphate</name>
        <dbReference type="ChEBI" id="CHEBI:58043"/>
    </ligand>
</feature>
<dbReference type="EMBL" id="ULHB01000168">
    <property type="protein sequence ID" value="SYW84338.1"/>
    <property type="molecule type" value="Genomic_DNA"/>
</dbReference>
<evidence type="ECO:0000256" key="2">
    <source>
        <dbReference type="ARBA" id="ARBA00022679"/>
    </source>
</evidence>
<dbReference type="PRINTS" id="PR00094">
    <property type="entry name" value="ADENYLTKNASE"/>
</dbReference>
<dbReference type="CDD" id="cd01428">
    <property type="entry name" value="ADK"/>
    <property type="match status" value="1"/>
</dbReference>
<comment type="subcellular location">
    <subcellularLocation>
        <location evidence="9">Cytoplasm</location>
    </subcellularLocation>
    <subcellularLocation>
        <location evidence="9">Nucleus</location>
    </subcellularLocation>
    <text evidence="9">Predominantly cytoplasmic.</text>
</comment>
<comment type="caution">
    <text evidence="11">The sequence shown here is derived from an EMBL/GenBank/DDBJ whole genome shotgun (WGS) entry which is preliminary data.</text>
</comment>
<dbReference type="GO" id="GO:0006207">
    <property type="term" value="P:'de novo' pyrimidine nucleobase biosynthetic process"/>
    <property type="evidence" value="ECO:0007669"/>
    <property type="project" value="InterPro"/>
</dbReference>
<evidence type="ECO:0000256" key="10">
    <source>
        <dbReference type="SAM" id="MobiDB-lite"/>
    </source>
</evidence>
<dbReference type="HAMAP" id="MF_03172">
    <property type="entry name" value="Adenylate_kinase_UMP_CMP_kin"/>
    <property type="match status" value="1"/>
</dbReference>
<dbReference type="Gene3D" id="3.40.50.300">
    <property type="entry name" value="P-loop containing nucleotide triphosphate hydrolases"/>
    <property type="match status" value="1"/>
</dbReference>
<evidence type="ECO:0000256" key="9">
    <source>
        <dbReference type="HAMAP-Rule" id="MF_03172"/>
    </source>
</evidence>
<dbReference type="InterPro" id="IPR033690">
    <property type="entry name" value="Adenylat_kinase_CS"/>
</dbReference>
<dbReference type="GO" id="GO:0009123">
    <property type="term" value="P:nucleoside monophosphate metabolic process"/>
    <property type="evidence" value="ECO:0007669"/>
    <property type="project" value="UniProtKB-ARBA"/>
</dbReference>
<evidence type="ECO:0000313" key="11">
    <source>
        <dbReference type="EMBL" id="SYW84338.1"/>
    </source>
</evidence>
<feature type="binding site" evidence="9">
    <location>
        <begin position="220"/>
        <end position="222"/>
    </location>
    <ligand>
        <name>a ribonucleoside 5'-phosphate</name>
        <dbReference type="ChEBI" id="CHEBI:58043"/>
    </ligand>
</feature>
<sequence length="375" mass="40808">MLRSNSAKTLRLARFDRLTTSSTIPSHARAYSTPSGPKKNHPSPVGFAVIALAAFGAFAYISRLRHEDPQKHLREKRIPHPNPLIPPRSQEPQMGLFDKLKRKKGEEKAASPNGGADLAPTLAIETAAVAPPAAAAAPASAEAATAPATDTKDNPRFDSSKVTVVFVLGGPGAGKGTQCARLVQDYGFVHLSAGDLLRAEQQRPGSEYGAMIADYIKEGKIVPMEVTVALLSNAIAEALSKQGATNAGHSVPEQHKDKWTDGKGRFLVDGFPRKMDQAIMFDESVCPSQFVLFLQCSEGVMLERLLERGKTSGRADDNIESIKKRFQTFVDTSMPVVEYYRKQDRVVEVDSIKSVDEVYAEIKTAMDRTFAKLQN</sequence>
<feature type="binding site" evidence="9">
    <location>
        <position position="308"/>
    </location>
    <ligand>
        <name>ATP</name>
        <dbReference type="ChEBI" id="CHEBI:30616"/>
    </ligand>
</feature>
<accession>A0A8H8QU46</accession>
<dbReference type="NCBIfam" id="TIGR01359">
    <property type="entry name" value="UMP_CMP_kin_fam"/>
    <property type="match status" value="1"/>
</dbReference>
<keyword evidence="5 9" id="KW-0067">ATP-binding</keyword>
<feature type="binding site" evidence="9">
    <location>
        <position position="325"/>
    </location>
    <ligand>
        <name>a ribonucleoside 5'-phosphate</name>
        <dbReference type="ChEBI" id="CHEBI:58043"/>
    </ligand>
</feature>
<evidence type="ECO:0000256" key="7">
    <source>
        <dbReference type="ARBA" id="ARBA00023242"/>
    </source>
</evidence>
<keyword evidence="7 9" id="KW-0539">Nucleus</keyword>
<keyword evidence="6 9" id="KW-0665">Pyrimidine biosynthesis</keyword>
<comment type="similarity">
    <text evidence="9">Belongs to the adenylate kinase family. UMP-CMP kinase subfamily.</text>
</comment>
<dbReference type="GO" id="GO:0005634">
    <property type="term" value="C:nucleus"/>
    <property type="evidence" value="ECO:0007669"/>
    <property type="project" value="UniProtKB-SubCell"/>
</dbReference>
<comment type="function">
    <text evidence="9">Catalyzes the phosphorylation of pyrimidine nucleoside monophosphates at the expense of ATP. Plays an important role in de novo pyrimidine nucleotide biosynthesis. Has preference for UMP and dUMP as phosphate acceptors, but can also use CMP, dCMP and AMP.</text>
</comment>
<feature type="binding site" evidence="9">
    <location>
        <position position="314"/>
    </location>
    <ligand>
        <name>a ribonucleoside 5'-phosphate</name>
        <dbReference type="ChEBI" id="CHEBI:58043"/>
    </ligand>
</feature>
<protein>
    <recommendedName>
        <fullName evidence="9">Uridylate kinase</fullName>
        <shortName evidence="9">UK</shortName>
        <ecNumber evidence="9">2.7.4.14</ecNumber>
    </recommendedName>
    <alternativeName>
        <fullName evidence="9">ATP:UMP phosphotransferase</fullName>
    </alternativeName>
    <alternativeName>
        <fullName evidence="9">Deoxycytidylate kinase</fullName>
        <shortName evidence="9">CK</shortName>
        <shortName evidence="9">dCMP kinase</shortName>
    </alternativeName>
    <alternativeName>
        <fullName evidence="9">Uridine monophosphate kinase</fullName>
        <shortName evidence="9">UMP kinase</shortName>
        <shortName evidence="9">UMPK</shortName>
    </alternativeName>
</protein>
<dbReference type="GO" id="GO:0005524">
    <property type="term" value="F:ATP binding"/>
    <property type="evidence" value="ECO:0007669"/>
    <property type="project" value="UniProtKB-KW"/>
</dbReference>
<dbReference type="PANTHER" id="PTHR23359">
    <property type="entry name" value="NUCLEOTIDE KINASE"/>
    <property type="match status" value="1"/>
</dbReference>
<organism evidence="11 12">
    <name type="scientific">Ustilago bromivora</name>
    <dbReference type="NCBI Taxonomy" id="307758"/>
    <lineage>
        <taxon>Eukaryota</taxon>
        <taxon>Fungi</taxon>
        <taxon>Dikarya</taxon>
        <taxon>Basidiomycota</taxon>
        <taxon>Ustilaginomycotina</taxon>
        <taxon>Ustilaginomycetes</taxon>
        <taxon>Ustilaginales</taxon>
        <taxon>Ustilaginaceae</taxon>
        <taxon>Ustilago</taxon>
    </lineage>
</organism>
<dbReference type="HAMAP" id="MF_00235">
    <property type="entry name" value="Adenylate_kinase_Adk"/>
    <property type="match status" value="1"/>
</dbReference>